<dbReference type="SUPFAM" id="SSF82199">
    <property type="entry name" value="SET domain"/>
    <property type="match status" value="1"/>
</dbReference>
<evidence type="ECO:0000256" key="9">
    <source>
        <dbReference type="ARBA" id="ARBA00022833"/>
    </source>
</evidence>
<dbReference type="InterPro" id="IPR001214">
    <property type="entry name" value="SET_dom"/>
</dbReference>
<name>A0A2Z7CGW0_9LAMI</name>
<evidence type="ECO:0000256" key="1">
    <source>
        <dbReference type="ARBA" id="ARBA00004123"/>
    </source>
</evidence>
<reference evidence="16 17" key="1">
    <citation type="journal article" date="2015" name="Proc. Natl. Acad. Sci. U.S.A.">
        <title>The resurrection genome of Boea hygrometrica: A blueprint for survival of dehydration.</title>
        <authorList>
            <person name="Xiao L."/>
            <person name="Yang G."/>
            <person name="Zhang L."/>
            <person name="Yang X."/>
            <person name="Zhao S."/>
            <person name="Ji Z."/>
            <person name="Zhou Q."/>
            <person name="Hu M."/>
            <person name="Wang Y."/>
            <person name="Chen M."/>
            <person name="Xu Y."/>
            <person name="Jin H."/>
            <person name="Xiao X."/>
            <person name="Hu G."/>
            <person name="Bao F."/>
            <person name="Hu Y."/>
            <person name="Wan P."/>
            <person name="Li L."/>
            <person name="Deng X."/>
            <person name="Kuang T."/>
            <person name="Xiang C."/>
            <person name="Zhu J.K."/>
            <person name="Oliver M.J."/>
            <person name="He Y."/>
        </authorList>
    </citation>
    <scope>NUCLEOTIDE SEQUENCE [LARGE SCALE GENOMIC DNA]</scope>
    <source>
        <strain evidence="17">cv. XS01</strain>
    </source>
</reference>
<dbReference type="SMART" id="SM00317">
    <property type="entry name" value="SET"/>
    <property type="match status" value="1"/>
</dbReference>
<keyword evidence="5 16" id="KW-0808">Transferase</keyword>
<dbReference type="GO" id="GO:0032259">
    <property type="term" value="P:methylation"/>
    <property type="evidence" value="ECO:0007669"/>
    <property type="project" value="UniProtKB-KW"/>
</dbReference>
<feature type="region of interest" description="Disordered" evidence="11">
    <location>
        <begin position="987"/>
        <end position="1009"/>
    </location>
</feature>
<keyword evidence="4 16" id="KW-0489">Methyltransferase</keyword>
<evidence type="ECO:0000256" key="6">
    <source>
        <dbReference type="ARBA" id="ARBA00022691"/>
    </source>
</evidence>
<evidence type="ECO:0000256" key="10">
    <source>
        <dbReference type="ARBA" id="ARBA00023242"/>
    </source>
</evidence>
<evidence type="ECO:0000256" key="3">
    <source>
        <dbReference type="ARBA" id="ARBA00022454"/>
    </source>
</evidence>
<keyword evidence="3" id="KW-0158">Chromosome</keyword>
<dbReference type="InterPro" id="IPR003616">
    <property type="entry name" value="Post-SET_dom"/>
</dbReference>
<evidence type="ECO:0000256" key="7">
    <source>
        <dbReference type="ARBA" id="ARBA00022723"/>
    </source>
</evidence>
<dbReference type="GO" id="GO:0005694">
    <property type="term" value="C:chromosome"/>
    <property type="evidence" value="ECO:0007669"/>
    <property type="project" value="UniProtKB-SubCell"/>
</dbReference>
<feature type="region of interest" description="Disordered" evidence="11">
    <location>
        <begin position="157"/>
        <end position="176"/>
    </location>
</feature>
<gene>
    <name evidence="16" type="ORF">F511_32038</name>
</gene>
<proteinExistence type="predicted"/>
<feature type="domain" description="CW-type" evidence="14">
    <location>
        <begin position="537"/>
        <end position="591"/>
    </location>
</feature>
<feature type="region of interest" description="Disordered" evidence="11">
    <location>
        <begin position="1034"/>
        <end position="1086"/>
    </location>
</feature>
<dbReference type="SMART" id="SM00570">
    <property type="entry name" value="AWS"/>
    <property type="match status" value="1"/>
</dbReference>
<feature type="region of interest" description="Disordered" evidence="11">
    <location>
        <begin position="359"/>
        <end position="382"/>
    </location>
</feature>
<feature type="domain" description="AWS" evidence="15">
    <location>
        <begin position="648"/>
        <end position="698"/>
    </location>
</feature>
<dbReference type="Pfam" id="PF17907">
    <property type="entry name" value="AWS"/>
    <property type="match status" value="1"/>
</dbReference>
<feature type="region of interest" description="Disordered" evidence="11">
    <location>
        <begin position="1525"/>
        <end position="1564"/>
    </location>
</feature>
<evidence type="ECO:0000259" key="12">
    <source>
        <dbReference type="PROSITE" id="PS50280"/>
    </source>
</evidence>
<comment type="subcellular location">
    <subcellularLocation>
        <location evidence="2">Chromosome</location>
    </subcellularLocation>
    <subcellularLocation>
        <location evidence="1">Nucleus</location>
    </subcellularLocation>
</comment>
<dbReference type="Gene3D" id="3.30.40.100">
    <property type="match status" value="1"/>
</dbReference>
<protein>
    <submittedName>
        <fullName evidence="16">Histone-lysine N-methyltransferase ASHH2</fullName>
    </submittedName>
</protein>
<dbReference type="InterPro" id="IPR011124">
    <property type="entry name" value="Znf_CW"/>
</dbReference>
<evidence type="ECO:0000313" key="16">
    <source>
        <dbReference type="EMBL" id="KZV45935.1"/>
    </source>
</evidence>
<evidence type="ECO:0000256" key="8">
    <source>
        <dbReference type="ARBA" id="ARBA00022771"/>
    </source>
</evidence>
<evidence type="ECO:0000256" key="2">
    <source>
        <dbReference type="ARBA" id="ARBA00004286"/>
    </source>
</evidence>
<evidence type="ECO:0000259" key="14">
    <source>
        <dbReference type="PROSITE" id="PS51050"/>
    </source>
</evidence>
<feature type="region of interest" description="Disordered" evidence="11">
    <location>
        <begin position="411"/>
        <end position="431"/>
    </location>
</feature>
<dbReference type="CDD" id="cd19172">
    <property type="entry name" value="SET_SETD2"/>
    <property type="match status" value="1"/>
</dbReference>
<accession>A0A2Z7CGW0</accession>
<dbReference type="GO" id="GO:0005634">
    <property type="term" value="C:nucleus"/>
    <property type="evidence" value="ECO:0007669"/>
    <property type="project" value="UniProtKB-SubCell"/>
</dbReference>
<evidence type="ECO:0000256" key="11">
    <source>
        <dbReference type="SAM" id="MobiDB-lite"/>
    </source>
</evidence>
<keyword evidence="17" id="KW-1185">Reference proteome</keyword>
<dbReference type="Proteomes" id="UP000250235">
    <property type="component" value="Unassembled WGS sequence"/>
</dbReference>
<feature type="domain" description="Post-SET" evidence="13">
    <location>
        <begin position="825"/>
        <end position="841"/>
    </location>
</feature>
<dbReference type="EMBL" id="KQ995742">
    <property type="protein sequence ID" value="KZV45935.1"/>
    <property type="molecule type" value="Genomic_DNA"/>
</dbReference>
<dbReference type="InterPro" id="IPR006560">
    <property type="entry name" value="AWS_dom"/>
</dbReference>
<dbReference type="Gene3D" id="2.170.270.10">
    <property type="entry name" value="SET domain"/>
    <property type="match status" value="1"/>
</dbReference>
<dbReference type="InterPro" id="IPR050777">
    <property type="entry name" value="SET2_Histone-Lys_MeTrsfase"/>
</dbReference>
<dbReference type="PANTHER" id="PTHR22884">
    <property type="entry name" value="SET DOMAIN PROTEINS"/>
    <property type="match status" value="1"/>
</dbReference>
<feature type="compositionally biased region" description="Basic residues" evidence="11">
    <location>
        <begin position="1045"/>
        <end position="1061"/>
    </location>
</feature>
<evidence type="ECO:0000259" key="13">
    <source>
        <dbReference type="PROSITE" id="PS50868"/>
    </source>
</evidence>
<keyword evidence="8" id="KW-0863">Zinc-finger</keyword>
<feature type="compositionally biased region" description="Basic and acidic residues" evidence="11">
    <location>
        <begin position="422"/>
        <end position="431"/>
    </location>
</feature>
<evidence type="ECO:0000313" key="17">
    <source>
        <dbReference type="Proteomes" id="UP000250235"/>
    </source>
</evidence>
<sequence length="1612" mass="178267">MFTDTLSGKSVGDIKENSSVIELDIVVAKLSVSPIHKESSYTRADESSVSMITLDASGADLLLPAFDSIRVSEITEQRADAARDTSESDAFDSLGKADLLGQRPDEGKCDSNSYPSDSAGITEPATERDGEAEALVQSDETCKPNHPLIVYTSYRRSARNAKSDNNNDTFKPPRNYKRKCNKKTVLNFTSLQISRRRRSLLATRSRSSVWGFMGNILPDLKENSDLELSISKERKVRRVRGDQGIKKSMNNQKGKKSIGKPGTPSGPISLKIKIGNQICSLVNVAKNVNATKLKLEGEVPRVVASSSKKLESVMSSDGSVLSTNFDVRDTVEKSCLGTSKDHQLIVNQIEVHQLEASIDNRSSDPGTSPDSEVINSEPDCPLSQKAISNMEGSSVLSNDCVSAEDVSRLKVRQSKSKRGKKNDKLLKAEKSNADVPAAPEIGQEVGYVTSFNEASIVSLLNPCLTELNPSSTLVAIEPSNLQASNTLLPFTDGQSLPKFSGNSVSAHFGDIGSISKGSCGPIESLSFSVGEVREQYVPRRNAWVLCDDCEKWRRIPATLADQIEETNCGWTCKENTDKDFADCSVAQEKSNAEINVELEISDASCEEDGCDASLDSNQNQSIVSQQSSWSLIKSNLFLHRSRKTQTVDEVMVCHCKPPSDGRMGCGSKCLNRMLNIECVRGTCPCGELCSNQQFQRRKYAKLKWFKCGRKGYGLQALDDIPEGQFLIEYVGEVLDVHAYQERQRTYALKGHKHFYFMTLNGSEVIDACAKGNLGRFINHSCDPNCRTEKWMVNGEVCVGLFAVKDIKKGEEVTFDYNYVRVFGAAAKKCVCGSLNCRGYIGGDPSNSEVIVQGDSDDEFSEPLMICEDKELNDDWNDIMSNTLSERDNEIANESGEKMYRMNKMEYAAGLLETTKEAHSSRETQDGGGDIYTSSQEFLTDDVKQLDMDKETGESLNRSSPAAFDLAAEDIVSQKPCSVELKIISSKSDDSMKSTCQNEPSSAQNRVENSSCSALTRKSLPAAVKFKGKLKYAAEEGRKEQGKAHPLTKTHHSSTSTKKGKVKSIVVGDKGTPNVDKSNVAPNKSDNLPELFLNSHFETVEEKLNELLDPEGGISKRKDASRGYLKLLFLTAASGNNGHGEAIQSNRDLSMILDALLKTKSRTVLVDVINKNGLQMLHNILKQCRREFIKTPILRKLLKILEYMATREILKLEHITGGPPRPGVESIFGGWTVCIIKVKLSPGFSNFSPYPHRISIEPKDIQVFILVHTVEEWIYRIIASFKDSVLTLTEHADKQVHQSARSFRDKWIPRSLRKNSCTERDDARMEYPQLSSHDRVSMAHDIWSNQSRKLLEATNCRIEQPVAASCTNDLSGSEPISASVGSVIDGTKTRKRKSRWDNPADELPNPCLRTNLECDGNINADDDIPPGFSSPCNVPVVPSDPSSTPINCQEREGFIKHPYDTVLGDSQQRYNAYMSTSYGIPSSVMQQYGVRTEISDCRTIAPGVPFHPFPPLPPYPRSNLHPPSCTAVSAPLSEPVGKPEQGSPRYVARQSDQSHLKTPDMDSQEMNISCANGRPDFMQGGNSYSMGRKYFRQQKWNNSKVMPPPWIRMRNVR</sequence>
<dbReference type="PROSITE" id="PS51215">
    <property type="entry name" value="AWS"/>
    <property type="match status" value="1"/>
</dbReference>
<dbReference type="PROSITE" id="PS50280">
    <property type="entry name" value="SET"/>
    <property type="match status" value="1"/>
</dbReference>
<feature type="region of interest" description="Disordered" evidence="11">
    <location>
        <begin position="78"/>
        <end position="128"/>
    </location>
</feature>
<evidence type="ECO:0000259" key="15">
    <source>
        <dbReference type="PROSITE" id="PS51215"/>
    </source>
</evidence>
<feature type="domain" description="SET" evidence="12">
    <location>
        <begin position="700"/>
        <end position="817"/>
    </location>
</feature>
<dbReference type="GO" id="GO:0008270">
    <property type="term" value="F:zinc ion binding"/>
    <property type="evidence" value="ECO:0007669"/>
    <property type="project" value="UniProtKB-KW"/>
</dbReference>
<feature type="compositionally biased region" description="Polar residues" evidence="11">
    <location>
        <begin position="994"/>
        <end position="1009"/>
    </location>
</feature>
<evidence type="ECO:0000256" key="4">
    <source>
        <dbReference type="ARBA" id="ARBA00022603"/>
    </source>
</evidence>
<keyword evidence="6" id="KW-0949">S-adenosyl-L-methionine</keyword>
<dbReference type="PROSITE" id="PS51050">
    <property type="entry name" value="ZF_CW"/>
    <property type="match status" value="1"/>
</dbReference>
<dbReference type="Pfam" id="PF00856">
    <property type="entry name" value="SET"/>
    <property type="match status" value="1"/>
</dbReference>
<dbReference type="PROSITE" id="PS50868">
    <property type="entry name" value="POST_SET"/>
    <property type="match status" value="1"/>
</dbReference>
<dbReference type="InterPro" id="IPR046341">
    <property type="entry name" value="SET_dom_sf"/>
</dbReference>
<feature type="compositionally biased region" description="Polar residues" evidence="11">
    <location>
        <begin position="1074"/>
        <end position="1085"/>
    </location>
</feature>
<dbReference type="OrthoDB" id="422362at2759"/>
<feature type="compositionally biased region" description="Polar residues" evidence="11">
    <location>
        <begin position="359"/>
        <end position="374"/>
    </location>
</feature>
<keyword evidence="10" id="KW-0539">Nucleus</keyword>
<keyword evidence="7" id="KW-0479">Metal-binding</keyword>
<dbReference type="Pfam" id="PF07496">
    <property type="entry name" value="zf-CW"/>
    <property type="match status" value="1"/>
</dbReference>
<dbReference type="InterPro" id="IPR044437">
    <property type="entry name" value="SETD2/Set2_SET"/>
</dbReference>
<dbReference type="FunFam" id="2.170.270.10:FF:000035">
    <property type="entry name" value="Histone-lysine N-methyltransferase"/>
    <property type="match status" value="1"/>
</dbReference>
<organism evidence="16 17">
    <name type="scientific">Dorcoceras hygrometricum</name>
    <dbReference type="NCBI Taxonomy" id="472368"/>
    <lineage>
        <taxon>Eukaryota</taxon>
        <taxon>Viridiplantae</taxon>
        <taxon>Streptophyta</taxon>
        <taxon>Embryophyta</taxon>
        <taxon>Tracheophyta</taxon>
        <taxon>Spermatophyta</taxon>
        <taxon>Magnoliopsida</taxon>
        <taxon>eudicotyledons</taxon>
        <taxon>Gunneridae</taxon>
        <taxon>Pentapetalae</taxon>
        <taxon>asterids</taxon>
        <taxon>lamiids</taxon>
        <taxon>Lamiales</taxon>
        <taxon>Gesneriaceae</taxon>
        <taxon>Didymocarpoideae</taxon>
        <taxon>Trichosporeae</taxon>
        <taxon>Loxocarpinae</taxon>
        <taxon>Dorcoceras</taxon>
    </lineage>
</organism>
<keyword evidence="9" id="KW-0862">Zinc</keyword>
<evidence type="ECO:0000256" key="5">
    <source>
        <dbReference type="ARBA" id="ARBA00022679"/>
    </source>
</evidence>
<feature type="compositionally biased region" description="Basic residues" evidence="11">
    <location>
        <begin position="411"/>
        <end position="421"/>
    </location>
</feature>
<dbReference type="GO" id="GO:0046975">
    <property type="term" value="F:histone H3K36 methyltransferase activity"/>
    <property type="evidence" value="ECO:0007669"/>
    <property type="project" value="InterPro"/>
</dbReference>
<feature type="region of interest" description="Disordered" evidence="11">
    <location>
        <begin position="246"/>
        <end position="266"/>
    </location>
</feature>